<accession>A3ZZE5</accession>
<gene>
    <name evidence="1" type="ORF">DSM3645_18846</name>
</gene>
<reference evidence="1 2" key="1">
    <citation type="submission" date="2006-02" db="EMBL/GenBank/DDBJ databases">
        <authorList>
            <person name="Amann R."/>
            <person name="Ferriera S."/>
            <person name="Johnson J."/>
            <person name="Kravitz S."/>
            <person name="Halpern A."/>
            <person name="Remington K."/>
            <person name="Beeson K."/>
            <person name="Tran B."/>
            <person name="Rogers Y.-H."/>
            <person name="Friedman R."/>
            <person name="Venter J.C."/>
        </authorList>
    </citation>
    <scope>NUCLEOTIDE SEQUENCE [LARGE SCALE GENOMIC DNA]</scope>
    <source>
        <strain evidence="1 2">DSM 3645</strain>
    </source>
</reference>
<dbReference type="HOGENOM" id="CLU_2059541_0_0_0"/>
<dbReference type="Proteomes" id="UP000004358">
    <property type="component" value="Unassembled WGS sequence"/>
</dbReference>
<name>A3ZZE5_9BACT</name>
<organism evidence="1 2">
    <name type="scientific">Blastopirellula marina DSM 3645</name>
    <dbReference type="NCBI Taxonomy" id="314230"/>
    <lineage>
        <taxon>Bacteria</taxon>
        <taxon>Pseudomonadati</taxon>
        <taxon>Planctomycetota</taxon>
        <taxon>Planctomycetia</taxon>
        <taxon>Pirellulales</taxon>
        <taxon>Pirellulaceae</taxon>
        <taxon>Blastopirellula</taxon>
    </lineage>
</organism>
<comment type="caution">
    <text evidence="1">The sequence shown here is derived from an EMBL/GenBank/DDBJ whole genome shotgun (WGS) entry which is preliminary data.</text>
</comment>
<protein>
    <submittedName>
        <fullName evidence="1">Uncharacterized protein</fullName>
    </submittedName>
</protein>
<dbReference type="EMBL" id="AANZ01000024">
    <property type="protein sequence ID" value="EAQ78108.1"/>
    <property type="molecule type" value="Genomic_DNA"/>
</dbReference>
<sequence>MMNESSNDQQLMQAIDDQLAHLWMVRTFLKHAEETEEDDELQEVARALYDYMLALGAPLESGDAAAYLKQAKKKLSKLRRAGELFQEIQPEISDHTNFRMAAASCRTVIAELERLLV</sequence>
<evidence type="ECO:0000313" key="1">
    <source>
        <dbReference type="EMBL" id="EAQ78108.1"/>
    </source>
</evidence>
<dbReference type="eggNOG" id="ENOG5032UUP">
    <property type="taxonomic scope" value="Bacteria"/>
</dbReference>
<proteinExistence type="predicted"/>
<dbReference type="AlphaFoldDB" id="A3ZZE5"/>
<dbReference type="STRING" id="314230.DSM3645_18846"/>
<evidence type="ECO:0000313" key="2">
    <source>
        <dbReference type="Proteomes" id="UP000004358"/>
    </source>
</evidence>